<gene>
    <name evidence="7" type="ORF">Gocc_0246</name>
</gene>
<dbReference type="GO" id="GO:0005524">
    <property type="term" value="F:ATP binding"/>
    <property type="evidence" value="ECO:0007669"/>
    <property type="project" value="UniProtKB-KW"/>
</dbReference>
<dbReference type="OrthoDB" id="8481147at2"/>
<keyword evidence="2" id="KW-0813">Transport</keyword>
<dbReference type="InterPro" id="IPR050319">
    <property type="entry name" value="ABC_transp_ATP-bind"/>
</dbReference>
<dbReference type="PANTHER" id="PTHR43776:SF7">
    <property type="entry name" value="D,D-DIPEPTIDE TRANSPORT ATP-BINDING PROTEIN DDPF-RELATED"/>
    <property type="match status" value="1"/>
</dbReference>
<dbReference type="NCBIfam" id="TIGR01727">
    <property type="entry name" value="oligo_HPY"/>
    <property type="match status" value="1"/>
</dbReference>
<dbReference type="InterPro" id="IPR027417">
    <property type="entry name" value="P-loop_NTPase"/>
</dbReference>
<dbReference type="GO" id="GO:0016887">
    <property type="term" value="F:ATP hydrolysis activity"/>
    <property type="evidence" value="ECO:0007669"/>
    <property type="project" value="InterPro"/>
</dbReference>
<protein>
    <submittedName>
        <fullName evidence="7">Oligopeptide/dipeptide ABC transporter, ATP-binding protein, C-terminal domain</fullName>
    </submittedName>
</protein>
<dbReference type="AlphaFoldDB" id="A0A7M2Z0J2"/>
<sequence>MSGALLELRGLHVVYPGVPDVHAVDGLDFELRRGECVGLLGESGSGKSSLARALLGLLPEARVDGTILLEGRDLSGLDETGWRALRWRRIALGFQSATALNPVLRVVDQVAEPLCIHLGAGRAAALERAEAALAAIGLDPTAARRFPGELSGGQRRLALLATAAICEPDVLVLDEPTTGLDPATRERVVDFLASLIRRGESAIVILGHDVEIVSHLADRVAILYRGWLAEIGPAAAVLDDPRHPYTRGLLGARPTLATIKELRGIRGRPPLPGERAPGCPFQPRCTQALPECEVGRPSLVEAWPRETPERRVGCVRGGVVELLRARGLRKEYRSRGGLRVQAVDSVSLDVVESEVVGVVGSTGAGKSTLALLLTGLLRPDAGSVTFEGRDLSRPDALRAARRRLQLVFQDPFDALSQRLSIGDVVREPLDVQGRLDSAAARDSEVRRALDAVRLPSDDAFLGRRTHELSGGELQRVALARALVLEPKLLVLDEPVAMLDPSEQAELLHLLKALQVDRGMAMVLISHDLATILRVSDRVVVLDQGRLVEEASGTALLVTPRHPATRVLLAAAGRDAIFPDAVSEPTGSLRGPAVPDPSPQEVVR</sequence>
<dbReference type="EMBL" id="QQZY01000001">
    <property type="protein sequence ID" value="RDI75827.1"/>
    <property type="molecule type" value="Genomic_DNA"/>
</dbReference>
<dbReference type="SUPFAM" id="SSF52540">
    <property type="entry name" value="P-loop containing nucleoside triphosphate hydrolases"/>
    <property type="match status" value="2"/>
</dbReference>
<dbReference type="GO" id="GO:0055085">
    <property type="term" value="P:transmembrane transport"/>
    <property type="evidence" value="ECO:0007669"/>
    <property type="project" value="UniProtKB-ARBA"/>
</dbReference>
<dbReference type="InterPro" id="IPR017871">
    <property type="entry name" value="ABC_transporter-like_CS"/>
</dbReference>
<keyword evidence="8" id="KW-1185">Reference proteome</keyword>
<feature type="domain" description="ABC transporter" evidence="6">
    <location>
        <begin position="8"/>
        <end position="250"/>
    </location>
</feature>
<dbReference type="InterPro" id="IPR013563">
    <property type="entry name" value="Oligopep_ABC_C"/>
</dbReference>
<dbReference type="CDD" id="cd03257">
    <property type="entry name" value="ABC_NikE_OppD_transporters"/>
    <property type="match status" value="2"/>
</dbReference>
<evidence type="ECO:0000256" key="5">
    <source>
        <dbReference type="SAM" id="MobiDB-lite"/>
    </source>
</evidence>
<proteinExistence type="inferred from homology"/>
<name>A0A7M2Z0J2_9ACTN</name>
<evidence type="ECO:0000256" key="2">
    <source>
        <dbReference type="ARBA" id="ARBA00022448"/>
    </source>
</evidence>
<evidence type="ECO:0000313" key="7">
    <source>
        <dbReference type="EMBL" id="RDI75827.1"/>
    </source>
</evidence>
<evidence type="ECO:0000256" key="4">
    <source>
        <dbReference type="ARBA" id="ARBA00022840"/>
    </source>
</evidence>
<evidence type="ECO:0000313" key="8">
    <source>
        <dbReference type="Proteomes" id="UP000254134"/>
    </source>
</evidence>
<dbReference type="InterPro" id="IPR003593">
    <property type="entry name" value="AAA+_ATPase"/>
</dbReference>
<keyword evidence="4 7" id="KW-0067">ATP-binding</keyword>
<dbReference type="PROSITE" id="PS50893">
    <property type="entry name" value="ABC_TRANSPORTER_2"/>
    <property type="match status" value="2"/>
</dbReference>
<dbReference type="Gene3D" id="3.40.50.300">
    <property type="entry name" value="P-loop containing nucleotide triphosphate hydrolases"/>
    <property type="match status" value="2"/>
</dbReference>
<dbReference type="InterPro" id="IPR003439">
    <property type="entry name" value="ABC_transporter-like_ATP-bd"/>
</dbReference>
<organism evidence="7 8">
    <name type="scientific">Gaiella occulta</name>
    <dbReference type="NCBI Taxonomy" id="1002870"/>
    <lineage>
        <taxon>Bacteria</taxon>
        <taxon>Bacillati</taxon>
        <taxon>Actinomycetota</taxon>
        <taxon>Thermoleophilia</taxon>
        <taxon>Gaiellales</taxon>
        <taxon>Gaiellaceae</taxon>
        <taxon>Gaiella</taxon>
    </lineage>
</organism>
<dbReference type="PANTHER" id="PTHR43776">
    <property type="entry name" value="TRANSPORT ATP-BINDING PROTEIN"/>
    <property type="match status" value="1"/>
</dbReference>
<reference evidence="7 8" key="1">
    <citation type="submission" date="2018-07" db="EMBL/GenBank/DDBJ databases">
        <title>High-quality-draft genome sequence of Gaiella occulta.</title>
        <authorList>
            <person name="Severino R."/>
            <person name="Froufe H.J.C."/>
            <person name="Rainey F.A."/>
            <person name="Barroso C."/>
            <person name="Albuquerque L."/>
            <person name="Lobo-Da-Cunha A."/>
            <person name="Da Costa M.S."/>
            <person name="Egas C."/>
        </authorList>
    </citation>
    <scope>NUCLEOTIDE SEQUENCE [LARGE SCALE GENOMIC DNA]</scope>
    <source>
        <strain evidence="7 8">F2-233</strain>
    </source>
</reference>
<feature type="domain" description="ABC transporter" evidence="6">
    <location>
        <begin position="323"/>
        <end position="568"/>
    </location>
</feature>
<dbReference type="Pfam" id="PF08352">
    <property type="entry name" value="oligo_HPY"/>
    <property type="match status" value="1"/>
</dbReference>
<feature type="region of interest" description="Disordered" evidence="5">
    <location>
        <begin position="582"/>
        <end position="603"/>
    </location>
</feature>
<dbReference type="GO" id="GO:0015833">
    <property type="term" value="P:peptide transport"/>
    <property type="evidence" value="ECO:0007669"/>
    <property type="project" value="InterPro"/>
</dbReference>
<evidence type="ECO:0000256" key="3">
    <source>
        <dbReference type="ARBA" id="ARBA00022741"/>
    </source>
</evidence>
<dbReference type="Proteomes" id="UP000254134">
    <property type="component" value="Unassembled WGS sequence"/>
</dbReference>
<evidence type="ECO:0000259" key="6">
    <source>
        <dbReference type="PROSITE" id="PS50893"/>
    </source>
</evidence>
<comment type="caution">
    <text evidence="7">The sequence shown here is derived from an EMBL/GenBank/DDBJ whole genome shotgun (WGS) entry which is preliminary data.</text>
</comment>
<comment type="similarity">
    <text evidence="1">Belongs to the ABC transporter superfamily.</text>
</comment>
<dbReference type="RefSeq" id="WP_114794711.1">
    <property type="nucleotide sequence ID" value="NZ_QQZY01000001.1"/>
</dbReference>
<keyword evidence="3" id="KW-0547">Nucleotide-binding</keyword>
<dbReference type="Pfam" id="PF00005">
    <property type="entry name" value="ABC_tran"/>
    <property type="match status" value="2"/>
</dbReference>
<accession>A0A7M2Z0J2</accession>
<dbReference type="SMART" id="SM00382">
    <property type="entry name" value="AAA"/>
    <property type="match status" value="2"/>
</dbReference>
<dbReference type="PROSITE" id="PS00211">
    <property type="entry name" value="ABC_TRANSPORTER_1"/>
    <property type="match status" value="2"/>
</dbReference>
<reference evidence="8" key="2">
    <citation type="journal article" date="2019" name="MicrobiologyOpen">
        <title>High-quality draft genome sequence of Gaiella occulta isolated from a 150 meter deep mineral water borehole and comparison with the genome sequences of other deep-branching lineages of the phylum Actinobacteria.</title>
        <authorList>
            <person name="Severino R."/>
            <person name="Froufe H.J.C."/>
            <person name="Barroso C."/>
            <person name="Albuquerque L."/>
            <person name="Lobo-da-Cunha A."/>
            <person name="da Costa M.S."/>
            <person name="Egas C."/>
        </authorList>
    </citation>
    <scope>NUCLEOTIDE SEQUENCE [LARGE SCALE GENOMIC DNA]</scope>
    <source>
        <strain evidence="8">F2-233</strain>
    </source>
</reference>
<evidence type="ECO:0000256" key="1">
    <source>
        <dbReference type="ARBA" id="ARBA00005417"/>
    </source>
</evidence>